<keyword evidence="4" id="KW-1185">Reference proteome</keyword>
<feature type="region of interest" description="Disordered" evidence="1">
    <location>
        <begin position="1101"/>
        <end position="1123"/>
    </location>
</feature>
<dbReference type="Gene3D" id="3.40.50.300">
    <property type="entry name" value="P-loop containing nucleotide triphosphate hydrolases"/>
    <property type="match status" value="2"/>
</dbReference>
<keyword evidence="3" id="KW-0378">Hydrolase</keyword>
<evidence type="ECO:0000259" key="2">
    <source>
        <dbReference type="PROSITE" id="PS51194"/>
    </source>
</evidence>
<dbReference type="RefSeq" id="WP_378034485.1">
    <property type="nucleotide sequence ID" value="NZ_JBHSIV010000002.1"/>
</dbReference>
<proteinExistence type="predicted"/>
<dbReference type="Proteomes" id="UP001595947">
    <property type="component" value="Unassembled WGS sequence"/>
</dbReference>
<keyword evidence="3" id="KW-0547">Nucleotide-binding</keyword>
<evidence type="ECO:0000256" key="1">
    <source>
        <dbReference type="SAM" id="MobiDB-lite"/>
    </source>
</evidence>
<comment type="caution">
    <text evidence="3">The sequence shown here is derived from an EMBL/GenBank/DDBJ whole genome shotgun (WGS) entry which is preliminary data.</text>
</comment>
<dbReference type="SUPFAM" id="SSF52540">
    <property type="entry name" value="P-loop containing nucleoside triphosphate hydrolases"/>
    <property type="match status" value="1"/>
</dbReference>
<evidence type="ECO:0000313" key="4">
    <source>
        <dbReference type="Proteomes" id="UP001595947"/>
    </source>
</evidence>
<organism evidence="3 4">
    <name type="scientific">Actinomycetospora atypica</name>
    <dbReference type="NCBI Taxonomy" id="1290095"/>
    <lineage>
        <taxon>Bacteria</taxon>
        <taxon>Bacillati</taxon>
        <taxon>Actinomycetota</taxon>
        <taxon>Actinomycetes</taxon>
        <taxon>Pseudonocardiales</taxon>
        <taxon>Pseudonocardiaceae</taxon>
        <taxon>Actinomycetospora</taxon>
    </lineage>
</organism>
<dbReference type="PANTHER" id="PTHR47957:SF3">
    <property type="entry name" value="ATP-DEPENDENT HELICASE HRQ1"/>
    <property type="match status" value="1"/>
</dbReference>
<keyword evidence="3" id="KW-0347">Helicase</keyword>
<feature type="compositionally biased region" description="Basic and acidic residues" evidence="1">
    <location>
        <begin position="1101"/>
        <end position="1115"/>
    </location>
</feature>
<keyword evidence="3" id="KW-0067">ATP-binding</keyword>
<sequence length="1174" mass="130383">MKARDHMENELRRELFGPIESAAPLGRALDISTRPVLFQTWEEARGPWHDEISKQEILTETDPLRRYGVGILFPRGRATDSVGDKKQQNVDEVGPSGGVEQALIGVVNLPTNDDPDVAPTSAEIVPRQLAESADADSDDFDLSDANSFQPSAQGLSFRLDLQDVTGTISIRCSGAYYEAVKVSVAASKKQLTWWVRRPVVIHTIVDHETIKSAEHRLVTLNSNPQPPAASIVPQIALYARKRHAKDIHGSYIVTVAVINSSKVSGAAGAFFQAGFEVVPSAKAAIEAYPARESGDYVVEESEELSQQLLYRHKQPYAVGHGCAAAWDDRENGPIEFVRADPLPVYEVPSLTPDITVTGADGDIKKLQVSMRTLAYGIDDGSADREVEQLLAAYKAWIESREAEIGELSAHLQSQAMVHMQKCRDALARMESGWSLVQTDNYVRTAFCRANEAMLLQQVRSRLPLRAVRLDKNRLFQVDGQQPVVDPMTLEGYWRPFQIAFILTCLEEIVYPHHPNREIVELIFFPTGGGKTEAYLGAAAISLISRRLRDPADGGTDVIMRYTLRLLTAQQFVRAASLICVLENQRLHYGDMGMRRISIGIWLGGDSTPNTHRVALETLKRLRTEPSAENRFLLLRCPWCGARMGPIASQGTKRNQEMAGYSAEANKKVRLHCPDADCDFSGRRGLPVYVIDEDIYLERPSLVIGTVDKFAMLAWRPEARAIFGLGNDGSRAFSPPTIIIQDELHLISGPLGSMVGLYESVIEDLCTDRRDRSEVKPKIIASTATIRQFERQVRDLYGRTRTALFPPHGLEEGHSFFAEPARLPDGRLAPGRRYLGVLAPALGSIQSAQVRVGAASLQAVQSLPPDERDPYWTNLNFLNSLRELGNTVSLLQSDIPDYLQGVWRRDGLERGGLRNPRNVLELTSRRRSDEIPKAIEELSLTYGKDGCVDVCLASNIIEVGVDIDRLSLMTIVGQPKTTAQYIQVSGRVGRKWAERPGLVVTIYAPSRPRDRSHFERFAAYHQRLYAQVEPTSLTPFSPPVLQRAFVGALLSYIRQQAPINLVPDPYPSDWVEAATKVLRERAALSDPDELASFDRVASQRAEQWKRGERTEWDASDRGSGNPLQGLMRFPGVPPMEGAGMSWEVPTSMRSVDSECMLRITSNYTLSVPSAHEGDE</sequence>
<dbReference type="PROSITE" id="PS51194">
    <property type="entry name" value="HELICASE_CTER"/>
    <property type="match status" value="1"/>
</dbReference>
<accession>A0ABV9YEB8</accession>
<dbReference type="Pfam" id="PF00271">
    <property type="entry name" value="Helicase_C"/>
    <property type="match status" value="1"/>
</dbReference>
<reference evidence="4" key="1">
    <citation type="journal article" date="2019" name="Int. J. Syst. Evol. Microbiol.">
        <title>The Global Catalogue of Microorganisms (GCM) 10K type strain sequencing project: providing services to taxonomists for standard genome sequencing and annotation.</title>
        <authorList>
            <consortium name="The Broad Institute Genomics Platform"/>
            <consortium name="The Broad Institute Genome Sequencing Center for Infectious Disease"/>
            <person name="Wu L."/>
            <person name="Ma J."/>
        </authorList>
    </citation>
    <scope>NUCLEOTIDE SEQUENCE [LARGE SCALE GENOMIC DNA]</scope>
    <source>
        <strain evidence="4">CGMCC 4.7093</strain>
    </source>
</reference>
<dbReference type="CDD" id="cd18785">
    <property type="entry name" value="SF2_C"/>
    <property type="match status" value="1"/>
</dbReference>
<dbReference type="InterPro" id="IPR027417">
    <property type="entry name" value="P-loop_NTPase"/>
</dbReference>
<name>A0ABV9YEB8_9PSEU</name>
<dbReference type="InterPro" id="IPR001650">
    <property type="entry name" value="Helicase_C-like"/>
</dbReference>
<dbReference type="EMBL" id="JBHSIV010000002">
    <property type="protein sequence ID" value="MFC5061130.1"/>
    <property type="molecule type" value="Genomic_DNA"/>
</dbReference>
<gene>
    <name evidence="3" type="ORF">ACFPBZ_02850</name>
</gene>
<protein>
    <submittedName>
        <fullName evidence="3">Helicase-related protein</fullName>
    </submittedName>
</protein>
<evidence type="ECO:0000313" key="3">
    <source>
        <dbReference type="EMBL" id="MFC5061130.1"/>
    </source>
</evidence>
<dbReference type="SMART" id="SM00490">
    <property type="entry name" value="HELICc"/>
    <property type="match status" value="1"/>
</dbReference>
<dbReference type="PANTHER" id="PTHR47957">
    <property type="entry name" value="ATP-DEPENDENT HELICASE HRQ1"/>
    <property type="match status" value="1"/>
</dbReference>
<dbReference type="GO" id="GO:0004386">
    <property type="term" value="F:helicase activity"/>
    <property type="evidence" value="ECO:0007669"/>
    <property type="project" value="UniProtKB-KW"/>
</dbReference>
<feature type="domain" description="Helicase C-terminal" evidence="2">
    <location>
        <begin position="865"/>
        <end position="1036"/>
    </location>
</feature>